<keyword evidence="4" id="KW-0408">Iron</keyword>
<sequence>MAEQPAEAPERIINSEEAGKSAACAGCPNQSICSSAPKGPDPDLELVRQNLLKVRHRILILSGKGGVGKSTVTAHLARALACDPDRQVGVLDLDICGPSQPQMLGVSGERLHSSQFGITPVLTEEGNLAVVSVGFMLQDESDAVIWRGPKKNALVKQFLRDVQWEETDFLLIDTPPGTSDEHLALAQLISPITGALLVTTPQEVAWQDVRKEIDFCRKTNIPILGIVENMAGFVCGHCHLQSEIFSGGAVQKYSEEHNIPVLASMPIDPRMGMACDVGERLSADSPLLKLYTQLSARILDI</sequence>
<dbReference type="GO" id="GO:0016887">
    <property type="term" value="F:ATP hydrolysis activity"/>
    <property type="evidence" value="ECO:0007669"/>
    <property type="project" value="EnsemblFungi"/>
</dbReference>
<dbReference type="FunFam" id="3.40.50.300:FF:001119">
    <property type="entry name" value="Iron-sulfur cluster carrier protein"/>
    <property type="match status" value="1"/>
</dbReference>
<protein>
    <submittedName>
        <fullName evidence="6">Cytosolic Fe-S cluster assembly factor NUBP1</fullName>
    </submittedName>
</protein>
<name>A0A2H9TGJ1_9FUNG</name>
<dbReference type="GO" id="GO:0002098">
    <property type="term" value="P:tRNA wobble uridine modification"/>
    <property type="evidence" value="ECO:0007669"/>
    <property type="project" value="EnsemblFungi"/>
</dbReference>
<dbReference type="InterPro" id="IPR033756">
    <property type="entry name" value="YlxH/NBP35"/>
</dbReference>
<evidence type="ECO:0000256" key="1">
    <source>
        <dbReference type="ARBA" id="ARBA00022723"/>
    </source>
</evidence>
<keyword evidence="5" id="KW-0411">Iron-sulfur</keyword>
<keyword evidence="3" id="KW-0067">ATP-binding</keyword>
<dbReference type="GO" id="GO:0005829">
    <property type="term" value="C:cytosol"/>
    <property type="evidence" value="ECO:0007669"/>
    <property type="project" value="EnsemblFungi"/>
</dbReference>
<keyword evidence="2" id="KW-0547">Nucleotide-binding</keyword>
<evidence type="ECO:0000256" key="5">
    <source>
        <dbReference type="ARBA" id="ARBA00023014"/>
    </source>
</evidence>
<dbReference type="GO" id="GO:0005506">
    <property type="term" value="F:iron ion binding"/>
    <property type="evidence" value="ECO:0007669"/>
    <property type="project" value="EnsemblFungi"/>
</dbReference>
<evidence type="ECO:0000313" key="7">
    <source>
        <dbReference type="Proteomes" id="UP000240830"/>
    </source>
</evidence>
<feature type="non-terminal residue" evidence="6">
    <location>
        <position position="301"/>
    </location>
</feature>
<dbReference type="Proteomes" id="UP000240830">
    <property type="component" value="Unassembled WGS sequence"/>
</dbReference>
<proteinExistence type="inferred from homology"/>
<dbReference type="EMBL" id="MTSL01000204">
    <property type="protein sequence ID" value="PJF16897.1"/>
    <property type="molecule type" value="Genomic_DNA"/>
</dbReference>
<dbReference type="GO" id="GO:0051539">
    <property type="term" value="F:4 iron, 4 sulfur cluster binding"/>
    <property type="evidence" value="ECO:0007669"/>
    <property type="project" value="EnsemblFungi"/>
</dbReference>
<keyword evidence="7" id="KW-1185">Reference proteome</keyword>
<dbReference type="OrthoDB" id="1741334at2759"/>
<dbReference type="InterPro" id="IPR019591">
    <property type="entry name" value="Mrp/NBP35_ATP-bd"/>
</dbReference>
<dbReference type="GO" id="GO:0005634">
    <property type="term" value="C:nucleus"/>
    <property type="evidence" value="ECO:0007669"/>
    <property type="project" value="EnsemblFungi"/>
</dbReference>
<dbReference type="PANTHER" id="PTHR23264">
    <property type="entry name" value="NUCLEOTIDE-BINDING PROTEIN NBP35 YEAST -RELATED"/>
    <property type="match status" value="1"/>
</dbReference>
<accession>A0A2H9TGJ1</accession>
<dbReference type="GO" id="GO:1904564">
    <property type="term" value="C:cytosolic [4Fe-4S] assembly scaffold complex"/>
    <property type="evidence" value="ECO:0007669"/>
    <property type="project" value="EnsemblFungi"/>
</dbReference>
<dbReference type="GO" id="GO:0140663">
    <property type="term" value="F:ATP-dependent FeS chaperone activity"/>
    <property type="evidence" value="ECO:0007669"/>
    <property type="project" value="InterPro"/>
</dbReference>
<dbReference type="InterPro" id="IPR027417">
    <property type="entry name" value="P-loop_NTPase"/>
</dbReference>
<evidence type="ECO:0000256" key="3">
    <source>
        <dbReference type="ARBA" id="ARBA00022840"/>
    </source>
</evidence>
<reference evidence="6 7" key="1">
    <citation type="submission" date="2016-10" db="EMBL/GenBank/DDBJ databases">
        <title>The genome of Paramicrosporidium saccamoebae is the missing link in understanding Cryptomycota and Microsporidia evolution.</title>
        <authorList>
            <person name="Quandt C.A."/>
            <person name="Beaudet D."/>
            <person name="Corsaro D."/>
            <person name="Michel R."/>
            <person name="Corradi N."/>
            <person name="James T."/>
        </authorList>
    </citation>
    <scope>NUCLEOTIDE SEQUENCE [LARGE SCALE GENOMIC DNA]</scope>
    <source>
        <strain evidence="6 7">KSL3</strain>
    </source>
</reference>
<dbReference type="SUPFAM" id="SSF52540">
    <property type="entry name" value="P-loop containing nucleoside triphosphate hydrolases"/>
    <property type="match status" value="1"/>
</dbReference>
<dbReference type="GO" id="GO:0005524">
    <property type="term" value="F:ATP binding"/>
    <property type="evidence" value="ECO:0007669"/>
    <property type="project" value="UniProtKB-KW"/>
</dbReference>
<keyword evidence="1" id="KW-0479">Metal-binding</keyword>
<evidence type="ECO:0000256" key="4">
    <source>
        <dbReference type="ARBA" id="ARBA00023004"/>
    </source>
</evidence>
<dbReference type="Gene3D" id="3.40.50.300">
    <property type="entry name" value="P-loop containing nucleotide triphosphate hydrolases"/>
    <property type="match status" value="1"/>
</dbReference>
<gene>
    <name evidence="6" type="ORF">PSACC_03290</name>
</gene>
<dbReference type="STRING" id="1246581.A0A2H9TGJ1"/>
<comment type="caution">
    <text evidence="6">The sequence shown here is derived from an EMBL/GenBank/DDBJ whole genome shotgun (WGS) entry which is preliminary data.</text>
</comment>
<organism evidence="6 7">
    <name type="scientific">Paramicrosporidium saccamoebae</name>
    <dbReference type="NCBI Taxonomy" id="1246581"/>
    <lineage>
        <taxon>Eukaryota</taxon>
        <taxon>Fungi</taxon>
        <taxon>Fungi incertae sedis</taxon>
        <taxon>Cryptomycota</taxon>
        <taxon>Cryptomycota incertae sedis</taxon>
        <taxon>Paramicrosporidium</taxon>
    </lineage>
</organism>
<dbReference type="CDD" id="cd02037">
    <property type="entry name" value="Mrp_NBP35"/>
    <property type="match status" value="1"/>
</dbReference>
<dbReference type="HAMAP" id="MF_02040">
    <property type="entry name" value="Mrp_NBP35"/>
    <property type="match status" value="1"/>
</dbReference>
<dbReference type="Pfam" id="PF10609">
    <property type="entry name" value="ParA"/>
    <property type="match status" value="1"/>
</dbReference>
<evidence type="ECO:0000256" key="2">
    <source>
        <dbReference type="ARBA" id="ARBA00022741"/>
    </source>
</evidence>
<dbReference type="AlphaFoldDB" id="A0A2H9TGJ1"/>
<evidence type="ECO:0000313" key="6">
    <source>
        <dbReference type="EMBL" id="PJF16897.1"/>
    </source>
</evidence>
<dbReference type="GO" id="GO:0016226">
    <property type="term" value="P:iron-sulfur cluster assembly"/>
    <property type="evidence" value="ECO:0007669"/>
    <property type="project" value="EnsemblFungi"/>
</dbReference>
<dbReference type="PANTHER" id="PTHR23264:SF35">
    <property type="entry name" value="CYTOSOLIC FE-S CLUSTER ASSEMBLY FACTOR NUBP1"/>
    <property type="match status" value="1"/>
</dbReference>